<dbReference type="EMBL" id="MHVR01000003">
    <property type="protein sequence ID" value="OHA96953.1"/>
    <property type="molecule type" value="Genomic_DNA"/>
</dbReference>
<organism evidence="2 3">
    <name type="scientific">Candidatus Zambryskibacteria bacterium RIFCSPHIGHO2_02_FULL_43_14</name>
    <dbReference type="NCBI Taxonomy" id="1802748"/>
    <lineage>
        <taxon>Bacteria</taxon>
        <taxon>Candidatus Zambryskiibacteriota</taxon>
    </lineage>
</organism>
<protein>
    <submittedName>
        <fullName evidence="2">Uncharacterized protein</fullName>
    </submittedName>
</protein>
<evidence type="ECO:0000313" key="3">
    <source>
        <dbReference type="Proteomes" id="UP000178175"/>
    </source>
</evidence>
<dbReference type="Pfam" id="PF13644">
    <property type="entry name" value="DKNYY"/>
    <property type="match status" value="1"/>
</dbReference>
<evidence type="ECO:0000256" key="1">
    <source>
        <dbReference type="SAM" id="Phobius"/>
    </source>
</evidence>
<accession>A0A1G2TIC9</accession>
<dbReference type="InterPro" id="IPR027375">
    <property type="entry name" value="DKNYY"/>
</dbReference>
<dbReference type="Proteomes" id="UP000178175">
    <property type="component" value="Unassembled WGS sequence"/>
</dbReference>
<proteinExistence type="predicted"/>
<gene>
    <name evidence="2" type="ORF">A3C70_01675</name>
</gene>
<reference evidence="2 3" key="1">
    <citation type="journal article" date="2016" name="Nat. Commun.">
        <title>Thousands of microbial genomes shed light on interconnected biogeochemical processes in an aquifer system.</title>
        <authorList>
            <person name="Anantharaman K."/>
            <person name="Brown C.T."/>
            <person name="Hug L.A."/>
            <person name="Sharon I."/>
            <person name="Castelle C.J."/>
            <person name="Probst A.J."/>
            <person name="Thomas B.C."/>
            <person name="Singh A."/>
            <person name="Wilkins M.J."/>
            <person name="Karaoz U."/>
            <person name="Brodie E.L."/>
            <person name="Williams K.H."/>
            <person name="Hubbard S.S."/>
            <person name="Banfield J.F."/>
        </authorList>
    </citation>
    <scope>NUCLEOTIDE SEQUENCE [LARGE SCALE GENOMIC DNA]</scope>
</reference>
<keyword evidence="1" id="KW-1133">Transmembrane helix</keyword>
<keyword evidence="1" id="KW-0812">Transmembrane</keyword>
<dbReference type="AlphaFoldDB" id="A0A1G2TIC9"/>
<name>A0A1G2TIC9_9BACT</name>
<keyword evidence="1" id="KW-0472">Membrane</keyword>
<sequence>MIPIQNSKQKIIIAISLFGLIILGLLVWYLKQPQGIPNQIRELTVEEINANLDANTQAMASSSSDFARRMAINELPDIGNFSNYKKDDNYVYFGTDIVVGADPKTFEIIDDQFAKDKAHVYYKGDMLEDSDSGTFVVGEIPKDRFNVYLFLICEDNIWDQCYRKVEGADPATLELFVGGLYKDKLHIFSGTEMIPNADIATFALHDGGKYGYSYWYDKNYIFVRIYDGIGVIKEKCNNLDRIAGNYLKCDDKVYYEDKFLVGADVNTMIPVGVTANYAKDSKTVYFDGEIVVGADAATFNIGDGINAKDKNYTYKFGKRVE</sequence>
<comment type="caution">
    <text evidence="2">The sequence shown here is derived from an EMBL/GenBank/DDBJ whole genome shotgun (WGS) entry which is preliminary data.</text>
</comment>
<feature type="transmembrane region" description="Helical" evidence="1">
    <location>
        <begin position="12"/>
        <end position="30"/>
    </location>
</feature>
<evidence type="ECO:0000313" key="2">
    <source>
        <dbReference type="EMBL" id="OHA96953.1"/>
    </source>
</evidence>